<gene>
    <name evidence="5" type="ORF">F1644_10815</name>
    <name evidence="4" type="ORF">GGR15_001989</name>
</gene>
<dbReference type="PANTHER" id="PTHR30273:SF2">
    <property type="entry name" value="PROTEIN FECR"/>
    <property type="match status" value="1"/>
</dbReference>
<evidence type="ECO:0000313" key="6">
    <source>
        <dbReference type="Proteomes" id="UP000576368"/>
    </source>
</evidence>
<dbReference type="Proteomes" id="UP000576368">
    <property type="component" value="Unassembled WGS sequence"/>
</dbReference>
<reference evidence="5 7" key="1">
    <citation type="submission" date="2019-09" db="EMBL/GenBank/DDBJ databases">
        <title>Butyricimonas paravirosa DSM 105722 (=214-4 = JCM 18677 = CCUG 65563).</title>
        <authorList>
            <person name="Le Roy T."/>
            <person name="Cani P.D."/>
        </authorList>
    </citation>
    <scope>NUCLEOTIDE SEQUENCE [LARGE SCALE GENOMIC DNA]</scope>
    <source>
        <strain evidence="5 7">DSM 105722</strain>
    </source>
</reference>
<evidence type="ECO:0000259" key="2">
    <source>
        <dbReference type="Pfam" id="PF04773"/>
    </source>
</evidence>
<protein>
    <submittedName>
        <fullName evidence="5">DUF4974 domain-containing protein</fullName>
    </submittedName>
    <submittedName>
        <fullName evidence="4">Ferric-dicitrate binding protein FerR (Iron transport regulator)</fullName>
    </submittedName>
</protein>
<dbReference type="InterPro" id="IPR006860">
    <property type="entry name" value="FecR"/>
</dbReference>
<feature type="transmembrane region" description="Helical" evidence="1">
    <location>
        <begin position="84"/>
        <end position="102"/>
    </location>
</feature>
<evidence type="ECO:0000259" key="3">
    <source>
        <dbReference type="Pfam" id="PF16344"/>
    </source>
</evidence>
<evidence type="ECO:0000313" key="7">
    <source>
        <dbReference type="Proteomes" id="UP001302374"/>
    </source>
</evidence>
<dbReference type="PANTHER" id="PTHR30273">
    <property type="entry name" value="PERIPLASMIC SIGNAL SENSOR AND SIGMA FACTOR ACTIVATOR FECR-RELATED"/>
    <property type="match status" value="1"/>
</dbReference>
<evidence type="ECO:0000313" key="5">
    <source>
        <dbReference type="EMBL" id="WOF12720.1"/>
    </source>
</evidence>
<keyword evidence="1" id="KW-0812">Transmembrane</keyword>
<keyword evidence="1" id="KW-0472">Membrane</keyword>
<keyword evidence="1" id="KW-1133">Transmembrane helix</keyword>
<keyword evidence="7" id="KW-1185">Reference proteome</keyword>
<evidence type="ECO:0000256" key="1">
    <source>
        <dbReference type="SAM" id="Phobius"/>
    </source>
</evidence>
<sequence length="387" mass="44506">MMQKSDKDELILKVLDGIATPDEIQALARWMETDPENEVYFNQLKKAWNLTSGPIPSEERVEHELKSYMKYIRSKRGKFRVWQVLKYAAVIVVPLLLGIYWLQQEHMEEQSQMTMHKTGIVPGGYKATLITAQGKAITLLPSAEEDIRVQENFVVKNGQKGIVYQDTKKETTTLQYNTLKTPRGGEYTITLSDGTRVYLNAASKLKYPVQFDSKRREVYLSGEAYFEVMKDMNRPFYVVTDAVRVKVYGTEFNVNTNGIGGTQTTLVSGKVGIWGRGSVQEYIMKPFQLAEFGDNGEFKGIRDVDVKTYTAWKEGFFVFEDEGLEGILNRLSRWYDVDIFYSNERVKTYHFTGHMEKYENIETILNAISKMVGVHFTIKEKTIIVTE</sequence>
<dbReference type="EMBL" id="CP043839">
    <property type="protein sequence ID" value="WOF12720.1"/>
    <property type="molecule type" value="Genomic_DNA"/>
</dbReference>
<feature type="domain" description="Protein FecR C-terminal" evidence="3">
    <location>
        <begin position="317"/>
        <end position="385"/>
    </location>
</feature>
<organism evidence="4 6">
    <name type="scientific">Butyricimonas paravirosa</name>
    <dbReference type="NCBI Taxonomy" id="1472417"/>
    <lineage>
        <taxon>Bacteria</taxon>
        <taxon>Pseudomonadati</taxon>
        <taxon>Bacteroidota</taxon>
        <taxon>Bacteroidia</taxon>
        <taxon>Bacteroidales</taxon>
        <taxon>Odoribacteraceae</taxon>
        <taxon>Butyricimonas</taxon>
    </lineage>
</organism>
<feature type="domain" description="FecR protein" evidence="2">
    <location>
        <begin position="178"/>
        <end position="271"/>
    </location>
</feature>
<dbReference type="Proteomes" id="UP001302374">
    <property type="component" value="Chromosome"/>
</dbReference>
<dbReference type="Gene3D" id="2.60.120.1440">
    <property type="match status" value="1"/>
</dbReference>
<dbReference type="InterPro" id="IPR012373">
    <property type="entry name" value="Ferrdict_sens_TM"/>
</dbReference>
<dbReference type="EMBL" id="JAATLI010000006">
    <property type="protein sequence ID" value="NJC18370.1"/>
    <property type="molecule type" value="Genomic_DNA"/>
</dbReference>
<reference evidence="4 6" key="2">
    <citation type="submission" date="2020-03" db="EMBL/GenBank/DDBJ databases">
        <title>Genomic Encyclopedia of Type Strains, Phase IV (KMG-IV): sequencing the most valuable type-strain genomes for metagenomic binning, comparative biology and taxonomic classification.</title>
        <authorList>
            <person name="Goeker M."/>
        </authorList>
    </citation>
    <scope>NUCLEOTIDE SEQUENCE [LARGE SCALE GENOMIC DNA]</scope>
    <source>
        <strain evidence="4 6">DSM 105722</strain>
    </source>
</reference>
<dbReference type="Pfam" id="PF04773">
    <property type="entry name" value="FecR"/>
    <property type="match status" value="1"/>
</dbReference>
<dbReference type="InterPro" id="IPR032508">
    <property type="entry name" value="FecR_C"/>
</dbReference>
<name>A0A7X5YC47_9BACT</name>
<dbReference type="GeneID" id="86891789"/>
<accession>A0A7X5YC47</accession>
<evidence type="ECO:0000313" key="4">
    <source>
        <dbReference type="EMBL" id="NJC18370.1"/>
    </source>
</evidence>
<proteinExistence type="predicted"/>
<dbReference type="Gene3D" id="3.55.50.30">
    <property type="match status" value="1"/>
</dbReference>
<dbReference type="AlphaFoldDB" id="A0A7X5YC47"/>
<dbReference type="Pfam" id="PF16344">
    <property type="entry name" value="FecR_C"/>
    <property type="match status" value="1"/>
</dbReference>
<dbReference type="GO" id="GO:0016989">
    <property type="term" value="F:sigma factor antagonist activity"/>
    <property type="evidence" value="ECO:0007669"/>
    <property type="project" value="TreeGrafter"/>
</dbReference>
<dbReference type="RefSeq" id="WP_118303722.1">
    <property type="nucleotide sequence ID" value="NZ_BMPA01000005.1"/>
</dbReference>